<dbReference type="InterPro" id="IPR012337">
    <property type="entry name" value="RNaseH-like_sf"/>
</dbReference>
<evidence type="ECO:0000313" key="3">
    <source>
        <dbReference type="Proteomes" id="UP000509510"/>
    </source>
</evidence>
<dbReference type="Pfam" id="PF00075">
    <property type="entry name" value="RNase_H"/>
    <property type="match status" value="1"/>
</dbReference>
<keyword evidence="3" id="KW-1185">Reference proteome</keyword>
<organism evidence="2 3">
    <name type="scientific">Talaromyces rugulosus</name>
    <name type="common">Penicillium rugulosum</name>
    <dbReference type="NCBI Taxonomy" id="121627"/>
    <lineage>
        <taxon>Eukaryota</taxon>
        <taxon>Fungi</taxon>
        <taxon>Dikarya</taxon>
        <taxon>Ascomycota</taxon>
        <taxon>Pezizomycotina</taxon>
        <taxon>Eurotiomycetes</taxon>
        <taxon>Eurotiomycetidae</taxon>
        <taxon>Eurotiales</taxon>
        <taxon>Trichocomaceae</taxon>
        <taxon>Talaromyces</taxon>
        <taxon>Talaromyces sect. Islandici</taxon>
    </lineage>
</organism>
<dbReference type="Proteomes" id="UP000509510">
    <property type="component" value="Chromosome IV"/>
</dbReference>
<dbReference type="InterPro" id="IPR036397">
    <property type="entry name" value="RNaseH_sf"/>
</dbReference>
<dbReference type="GeneID" id="55995417"/>
<dbReference type="GO" id="GO:0003676">
    <property type="term" value="F:nucleic acid binding"/>
    <property type="evidence" value="ECO:0007669"/>
    <property type="project" value="InterPro"/>
</dbReference>
<dbReference type="GO" id="GO:0004523">
    <property type="term" value="F:RNA-DNA hybrid ribonuclease activity"/>
    <property type="evidence" value="ECO:0007669"/>
    <property type="project" value="InterPro"/>
</dbReference>
<dbReference type="KEGG" id="trg:TRUGW13939_07928"/>
<dbReference type="SUPFAM" id="SSF53098">
    <property type="entry name" value="Ribonuclease H-like"/>
    <property type="match status" value="1"/>
</dbReference>
<accession>A0A7H8R3B2</accession>
<feature type="domain" description="RNase H type-1" evidence="1">
    <location>
        <begin position="92"/>
        <end position="122"/>
    </location>
</feature>
<protein>
    <recommendedName>
        <fullName evidence="1">RNase H type-1 domain-containing protein</fullName>
    </recommendedName>
</protein>
<dbReference type="InterPro" id="IPR002156">
    <property type="entry name" value="RNaseH_domain"/>
</dbReference>
<dbReference type="CDD" id="cd09276">
    <property type="entry name" value="Rnase_HI_RT_non_LTR"/>
    <property type="match status" value="1"/>
</dbReference>
<dbReference type="EMBL" id="CP055901">
    <property type="protein sequence ID" value="QKX60782.1"/>
    <property type="molecule type" value="Genomic_DNA"/>
</dbReference>
<sequence>MQLASDPLNRIGNTDLYLDGSRLDNQHVGAAVAYKPFISLWRSRLAFLGAGFEVFDAELIGVVETLELQYTRPGPGQALALRAHDLAGELQATGRRVTICWVPGHKGVLGNEEADKAAKKAVGRPCTGKYLGISLAYARRACTETYSAIKANWLTVGQAYQPPRGWKLDPIVASTPKHLARRYYQFKTGHTPIGAYLHRIKARDSPNCLGCSRGTETVRHLLTNCRQWCHQREKLYAGLAEAGVKAPQDSEQCPEARLFQDPKATTALLAFIGAIREREDNQQAWEQAYKTDNWGIEALDEGEREGEG</sequence>
<dbReference type="RefSeq" id="XP_035346957.1">
    <property type="nucleotide sequence ID" value="XM_035491064.1"/>
</dbReference>
<reference evidence="3" key="1">
    <citation type="submission" date="2020-06" db="EMBL/GenBank/DDBJ databases">
        <title>A chromosome-scale genome assembly of Talaromyces rugulosus W13939.</title>
        <authorList>
            <person name="Wang B."/>
            <person name="Guo L."/>
            <person name="Ye K."/>
            <person name="Wang L."/>
        </authorList>
    </citation>
    <scope>NUCLEOTIDE SEQUENCE [LARGE SCALE GENOMIC DNA]</scope>
    <source>
        <strain evidence="3">W13939</strain>
    </source>
</reference>
<evidence type="ECO:0000259" key="1">
    <source>
        <dbReference type="Pfam" id="PF00075"/>
    </source>
</evidence>
<dbReference type="OrthoDB" id="4226915at2759"/>
<name>A0A7H8R3B2_TALRU</name>
<proteinExistence type="predicted"/>
<evidence type="ECO:0000313" key="2">
    <source>
        <dbReference type="EMBL" id="QKX60782.1"/>
    </source>
</evidence>
<gene>
    <name evidence="2" type="ORF">TRUGW13939_07928</name>
</gene>
<dbReference type="Gene3D" id="3.30.420.10">
    <property type="entry name" value="Ribonuclease H-like superfamily/Ribonuclease H"/>
    <property type="match status" value="1"/>
</dbReference>
<dbReference type="AlphaFoldDB" id="A0A7H8R3B2"/>